<dbReference type="InterPro" id="IPR001611">
    <property type="entry name" value="Leu-rich_rpt"/>
</dbReference>
<dbReference type="PROSITE" id="PS51450">
    <property type="entry name" value="LRR"/>
    <property type="match status" value="3"/>
</dbReference>
<keyword evidence="5" id="KW-1185">Reference proteome</keyword>
<keyword evidence="2" id="KW-0732">Signal</keyword>
<dbReference type="EnsemblMetazoa" id="CPIJ013628-RA">
    <property type="protein sequence ID" value="CPIJ013628-PA"/>
    <property type="gene ID" value="CPIJ013628"/>
</dbReference>
<keyword evidence="1" id="KW-0433">Leucine-rich repeat</keyword>
<accession>A0A1S4K153</accession>
<evidence type="ECO:0000313" key="4">
    <source>
        <dbReference type="EnsemblMetazoa" id="CPIJ013628-PA"/>
    </source>
</evidence>
<dbReference type="InterPro" id="IPR032675">
    <property type="entry name" value="LRR_dom_sf"/>
</dbReference>
<reference evidence="4" key="1">
    <citation type="submission" date="2020-05" db="UniProtKB">
        <authorList>
            <consortium name="EnsemblMetazoa"/>
        </authorList>
    </citation>
    <scope>IDENTIFICATION</scope>
    <source>
        <strain evidence="4">JHB</strain>
    </source>
</reference>
<dbReference type="AlphaFoldDB" id="A0A1S4K153"/>
<dbReference type="PANTHER" id="PTHR24373:SF275">
    <property type="entry name" value="TIR DOMAIN-CONTAINING PROTEIN"/>
    <property type="match status" value="1"/>
</dbReference>
<evidence type="ECO:0000256" key="1">
    <source>
        <dbReference type="ARBA" id="ARBA00022614"/>
    </source>
</evidence>
<sequence length="582" mass="66965">MTLWRFFPLLALLLARSSAIIHDCNHFHNGVYTIRFCAFSNVTVTHDAEEIVFRSEYPRPYFFEFLDSQLTEMPRIMFTLFPEMQNLDVAGSQVENVNKYTFEHAKELRYLNMSGNRLTVLNNFIFKGCDKLVRLDVSSNRISEVKEKALVDAPKLDHLDLSHNLLHELDERLFSQLTLLTYVSLAHNRLQVLHDDLFVNCSMLAYLDLKGNQIEVLSDNFLNNLPFLRTLVVENNKLKSLKIPPQLTKLFASFNKITSVYPENTEKSQLYSLTLSNNNLNSIQNISNLEGLTILDVSFNAIGPLNLTTFLKMKKLTDLNLEATKLNTLEHGLFSQQTKLRRLDISYNFLRTLDITVLTATSNLEKLFIDGNNLVDINYDHIPELFPNLTYLGLFSNVWNCSYLTTLVRFCNRHKIALSTSKSYGEMSHLTNVQGIYCASSDKERIYFRPESAVAHTDDRLNRDEDDQLNLLVANMTSTQYEYKLMLELLDMIRQVNATNRERLDEVRKMALRAEPEGCGEYGAHAAGFQVFIMLILTVILVINVGFMLYVQHNANARRAIDRMILFKRGETASVQTQLEDI</sequence>
<dbReference type="Pfam" id="PF13855">
    <property type="entry name" value="LRR_8"/>
    <property type="match status" value="2"/>
</dbReference>
<evidence type="ECO:0000256" key="3">
    <source>
        <dbReference type="ARBA" id="ARBA00022737"/>
    </source>
</evidence>
<proteinExistence type="predicted"/>
<dbReference type="Proteomes" id="UP000002320">
    <property type="component" value="Unassembled WGS sequence"/>
</dbReference>
<protein>
    <submittedName>
        <fullName evidence="4">Uncharacterized protein</fullName>
    </submittedName>
</protein>
<evidence type="ECO:0000313" key="5">
    <source>
        <dbReference type="Proteomes" id="UP000002320"/>
    </source>
</evidence>
<dbReference type="VEuPathDB" id="VectorBase:CQUJHB001619"/>
<organism evidence="4 5">
    <name type="scientific">Culex quinquefasciatus</name>
    <name type="common">Southern house mosquito</name>
    <name type="synonym">Culex pungens</name>
    <dbReference type="NCBI Taxonomy" id="7176"/>
    <lineage>
        <taxon>Eukaryota</taxon>
        <taxon>Metazoa</taxon>
        <taxon>Ecdysozoa</taxon>
        <taxon>Arthropoda</taxon>
        <taxon>Hexapoda</taxon>
        <taxon>Insecta</taxon>
        <taxon>Pterygota</taxon>
        <taxon>Neoptera</taxon>
        <taxon>Endopterygota</taxon>
        <taxon>Diptera</taxon>
        <taxon>Nematocera</taxon>
        <taxon>Culicoidea</taxon>
        <taxon>Culicidae</taxon>
        <taxon>Culicinae</taxon>
        <taxon>Culicini</taxon>
        <taxon>Culex</taxon>
        <taxon>Culex</taxon>
    </lineage>
</organism>
<name>A0A1S4K153_CULQU</name>
<dbReference type="PANTHER" id="PTHR24373">
    <property type="entry name" value="SLIT RELATED LEUCINE-RICH REPEAT NEURONAL PROTEIN"/>
    <property type="match status" value="1"/>
</dbReference>
<dbReference type="OrthoDB" id="7776422at2759"/>
<dbReference type="SMART" id="SM00364">
    <property type="entry name" value="LRR_BAC"/>
    <property type="match status" value="6"/>
</dbReference>
<dbReference type="Pfam" id="PF00560">
    <property type="entry name" value="LRR_1"/>
    <property type="match status" value="1"/>
</dbReference>
<evidence type="ECO:0000256" key="2">
    <source>
        <dbReference type="ARBA" id="ARBA00022729"/>
    </source>
</evidence>
<dbReference type="InterPro" id="IPR003591">
    <property type="entry name" value="Leu-rich_rpt_typical-subtyp"/>
</dbReference>
<dbReference type="Gene3D" id="3.80.10.10">
    <property type="entry name" value="Ribonuclease Inhibitor"/>
    <property type="match status" value="2"/>
</dbReference>
<dbReference type="InterPro" id="IPR050328">
    <property type="entry name" value="Dev_Immune_Receptor"/>
</dbReference>
<dbReference type="InParanoid" id="A0A1S4K153"/>
<dbReference type="SMART" id="SM00369">
    <property type="entry name" value="LRR_TYP"/>
    <property type="match status" value="9"/>
</dbReference>
<keyword evidence="3" id="KW-0677">Repeat</keyword>
<dbReference type="VEuPathDB" id="VectorBase:CPIJ013628"/>
<dbReference type="SUPFAM" id="SSF52058">
    <property type="entry name" value="L domain-like"/>
    <property type="match status" value="1"/>
</dbReference>